<feature type="signal peptide" evidence="1">
    <location>
        <begin position="1"/>
        <end position="22"/>
    </location>
</feature>
<accession>A0ABR9F5V5</accession>
<evidence type="ECO:0000313" key="3">
    <source>
        <dbReference type="Proteomes" id="UP001645039"/>
    </source>
</evidence>
<sequence length="316" mass="36135">MHSMRKKIAITLVFLFSYSAFAQGEEQNECTNRTSSDHYQQHYSAEEFVIFYDLSGDNTLADQTDFNNNDIPDIVEDTMLQLITMRDVLEALGFTHPFDQDRYERASVNQIYIGMRDLRGNGVAFDPPHRDVTALNKPCVLLIGLSNELQTGNLTPAHELFHLYQYGYTVFKNSWYLEGMARWAEGLLGEREYQMNHIPDTQEEEAVLFAKSYNAAPFWMTFIGIISPSTPGEQNYSENLMARRYLDGSQVIHSQASTHGATAIINALASFDRLDRQISSNTRRRPKSWSNTDRSDPANDVLLLNVLYSIMSDLKR</sequence>
<comment type="caution">
    <text evidence="2">The sequence shown here is derived from an EMBL/GenBank/DDBJ whole genome shotgun (WGS) entry which is preliminary data.</text>
</comment>
<proteinExistence type="predicted"/>
<evidence type="ECO:0000313" key="2">
    <source>
        <dbReference type="EMBL" id="MBE0401877.1"/>
    </source>
</evidence>
<evidence type="ECO:0000256" key="1">
    <source>
        <dbReference type="SAM" id="SignalP"/>
    </source>
</evidence>
<feature type="chain" id="PRO_5045833446" description="Peptidase MA superfamily protein" evidence="1">
    <location>
        <begin position="23"/>
        <end position="316"/>
    </location>
</feature>
<dbReference type="RefSeq" id="WP_192536314.1">
    <property type="nucleotide sequence ID" value="NZ_RRZD01000032.1"/>
</dbReference>
<gene>
    <name evidence="2" type="ORF">EI168_17515</name>
</gene>
<reference evidence="2 3" key="1">
    <citation type="submission" date="2020-07" db="EMBL/GenBank/DDBJ databases">
        <title>Halophilic bacteria isolated from french cheeses.</title>
        <authorList>
            <person name="Kothe C.I."/>
            <person name="Farah-Kraiem B."/>
            <person name="Renault P."/>
            <person name="Dridi B."/>
        </authorList>
    </citation>
    <scope>NUCLEOTIDE SEQUENCE [LARGE SCALE GENOMIC DNA]</scope>
    <source>
        <strain evidence="2 3">FME1</strain>
    </source>
</reference>
<dbReference type="EMBL" id="RRZD01000032">
    <property type="protein sequence ID" value="MBE0401877.1"/>
    <property type="molecule type" value="Genomic_DNA"/>
</dbReference>
<protein>
    <recommendedName>
        <fullName evidence="4">Peptidase MA superfamily protein</fullName>
    </recommendedName>
</protein>
<dbReference type="Proteomes" id="UP001645039">
    <property type="component" value="Unassembled WGS sequence"/>
</dbReference>
<keyword evidence="1" id="KW-0732">Signal</keyword>
<name>A0ABR9F5V5_9GAMM</name>
<evidence type="ECO:0008006" key="4">
    <source>
        <dbReference type="Google" id="ProtNLM"/>
    </source>
</evidence>
<keyword evidence="3" id="KW-1185">Reference proteome</keyword>
<organism evidence="2 3">
    <name type="scientific">Halomonas casei</name>
    <dbReference type="NCBI Taxonomy" id="2742613"/>
    <lineage>
        <taxon>Bacteria</taxon>
        <taxon>Pseudomonadati</taxon>
        <taxon>Pseudomonadota</taxon>
        <taxon>Gammaproteobacteria</taxon>
        <taxon>Oceanospirillales</taxon>
        <taxon>Halomonadaceae</taxon>
        <taxon>Halomonas</taxon>
    </lineage>
</organism>